<evidence type="ECO:0000256" key="6">
    <source>
        <dbReference type="PIRNR" id="PIRNR003101"/>
    </source>
</evidence>
<evidence type="ECO:0000259" key="7">
    <source>
        <dbReference type="SMART" id="SM00842"/>
    </source>
</evidence>
<evidence type="ECO:0000256" key="4">
    <source>
        <dbReference type="ARBA" id="ARBA00023306"/>
    </source>
</evidence>
<dbReference type="PANTHER" id="PTHR32432:SF4">
    <property type="entry name" value="CELL DIVISION PROTEIN FTSA"/>
    <property type="match status" value="1"/>
</dbReference>
<sequence>MSFFTKKLPIQRKELFAALDIGSSKVCCAIAKLDGARPSPDDVPMEGRSLRVVGVGYQLSKGLKSGAIIDLESLEDSILSAVQNAEQAARQNINSVYVSLPASFTQSHILRTEISLSGNPVDESHLRRLLNLNYEGIVKNNRHIIHILPLSYTLDSITGIRDPKGMVGETLSATLHVVSAPLSLIRNLSGCIGRCHLDIAGYVSSAYASGLATLVEDELELGVTVIDMGGSQTTIASFINGTLVRINSIPLGGGSITADIARGLGTPLAQAERLKTLYGTLMPSSSDDRENIFIQSMGETDNSYQQHVSKGMLIHIIRSRVEEILDLVSQKMKTSEVDPLVYQRLVITGGASQLQGLREVTGQLLTKQVRLGLPMGLTGTVDMINNPAFSTCAGLLFYALQDYNGDQVGPLAPAKWQIAQRLGLWFKENF</sequence>
<dbReference type="PANTHER" id="PTHR32432">
    <property type="entry name" value="CELL DIVISION PROTEIN FTSA-RELATED"/>
    <property type="match status" value="1"/>
</dbReference>
<dbReference type="NCBIfam" id="TIGR01174">
    <property type="entry name" value="ftsA"/>
    <property type="match status" value="1"/>
</dbReference>
<evidence type="ECO:0000313" key="8">
    <source>
        <dbReference type="EMBL" id="RZI47062.1"/>
    </source>
</evidence>
<dbReference type="Pfam" id="PF02491">
    <property type="entry name" value="SHS2_FTSA"/>
    <property type="match status" value="1"/>
</dbReference>
<proteinExistence type="inferred from homology"/>
<gene>
    <name evidence="5 8" type="primary">ftsA</name>
    <name evidence="8" type="ORF">EQU50_00295</name>
</gene>
<evidence type="ECO:0000256" key="3">
    <source>
        <dbReference type="ARBA" id="ARBA00023136"/>
    </source>
</evidence>
<comment type="subunit">
    <text evidence="5">Self-interacts. Interacts with FtsZ.</text>
</comment>
<dbReference type="InterPro" id="IPR043129">
    <property type="entry name" value="ATPase_NBD"/>
</dbReference>
<protein>
    <recommendedName>
        <fullName evidence="5 6">Cell division protein FtsA</fullName>
    </recommendedName>
</protein>
<evidence type="ECO:0000256" key="2">
    <source>
        <dbReference type="ARBA" id="ARBA00022618"/>
    </source>
</evidence>
<feature type="domain" description="SHS2" evidence="7">
    <location>
        <begin position="16"/>
        <end position="213"/>
    </location>
</feature>
<dbReference type="Gene3D" id="3.30.1490.110">
    <property type="match status" value="1"/>
</dbReference>
<comment type="function">
    <text evidence="5 6">Cell division protein that is involved in the assembly of the Z ring. May serve as a membrane anchor for the Z ring.</text>
</comment>
<evidence type="ECO:0000256" key="5">
    <source>
        <dbReference type="HAMAP-Rule" id="MF_02033"/>
    </source>
</evidence>
<keyword evidence="4 5" id="KW-0131">Cell cycle</keyword>
<dbReference type="EMBL" id="SCFB01000001">
    <property type="protein sequence ID" value="RZI47062.1"/>
    <property type="molecule type" value="Genomic_DNA"/>
</dbReference>
<dbReference type="GO" id="GO:0032153">
    <property type="term" value="C:cell division site"/>
    <property type="evidence" value="ECO:0007669"/>
    <property type="project" value="UniProtKB-UniRule"/>
</dbReference>
<accession>A0A4Q7DJY3</accession>
<keyword evidence="1 5" id="KW-1003">Cell membrane</keyword>
<dbReference type="InterPro" id="IPR020823">
    <property type="entry name" value="Cell_div_FtsA"/>
</dbReference>
<dbReference type="SMART" id="SM00842">
    <property type="entry name" value="FtsA"/>
    <property type="match status" value="1"/>
</dbReference>
<evidence type="ECO:0000313" key="9">
    <source>
        <dbReference type="Proteomes" id="UP000293550"/>
    </source>
</evidence>
<dbReference type="OrthoDB" id="9810567at2"/>
<keyword evidence="3 5" id="KW-0472">Membrane</keyword>
<dbReference type="SUPFAM" id="SSF53067">
    <property type="entry name" value="Actin-like ATPase domain"/>
    <property type="match status" value="2"/>
</dbReference>
<dbReference type="Pfam" id="PF14450">
    <property type="entry name" value="FtsA"/>
    <property type="match status" value="1"/>
</dbReference>
<comment type="similarity">
    <text evidence="5 6">Belongs to the FtsA/MreB family.</text>
</comment>
<comment type="subcellular location">
    <subcellularLocation>
        <location evidence="5">Cell membrane</location>
        <topology evidence="5">Peripheral membrane protein</topology>
        <orientation evidence="5">Cytoplasmic side</orientation>
    </subcellularLocation>
    <text evidence="5">Localizes to the Z ring in an FtsZ-dependent manner. Targeted to the membrane through a conserved C-terminal amphipathic helix.</text>
</comment>
<keyword evidence="2 5" id="KW-0132">Cell division</keyword>
<organism evidence="8 9">
    <name type="scientific">Candidatus Finniella inopinata</name>
    <dbReference type="NCBI Taxonomy" id="1696036"/>
    <lineage>
        <taxon>Bacteria</taxon>
        <taxon>Pseudomonadati</taxon>
        <taxon>Pseudomonadota</taxon>
        <taxon>Alphaproteobacteria</taxon>
        <taxon>Holosporales</taxon>
        <taxon>Candidatus Paracaedibacteraceae</taxon>
        <taxon>Candidatus Finniella</taxon>
    </lineage>
</organism>
<dbReference type="RefSeq" id="WP_130153175.1">
    <property type="nucleotide sequence ID" value="NZ_SCFB01000001.1"/>
</dbReference>
<dbReference type="AlphaFoldDB" id="A0A4Q7DJY3"/>
<dbReference type="HAMAP" id="MF_02033">
    <property type="entry name" value="FtsA"/>
    <property type="match status" value="1"/>
</dbReference>
<dbReference type="Proteomes" id="UP000293550">
    <property type="component" value="Unassembled WGS sequence"/>
</dbReference>
<comment type="caution">
    <text evidence="8">The sequence shown here is derived from an EMBL/GenBank/DDBJ whole genome shotgun (WGS) entry which is preliminary data.</text>
</comment>
<reference evidence="8 9" key="1">
    <citation type="submission" date="2018-10" db="EMBL/GenBank/DDBJ databases">
        <title>An updated phylogeny of the Alphaproteobacteria reveals that the parasitic Rickettsiales and Holosporales have independent origins.</title>
        <authorList>
            <person name="Munoz-Gomez S.A."/>
            <person name="Hess S."/>
            <person name="Burger G."/>
            <person name="Lang B.F."/>
            <person name="Susko E."/>
            <person name="Slamovits C.H."/>
            <person name="Roger A.J."/>
        </authorList>
    </citation>
    <scope>NUCLEOTIDE SEQUENCE [LARGE SCALE GENOMIC DNA]</scope>
    <source>
        <strain evidence="8">HOLO01</strain>
    </source>
</reference>
<evidence type="ECO:0000256" key="1">
    <source>
        <dbReference type="ARBA" id="ARBA00022475"/>
    </source>
</evidence>
<name>A0A4Q7DJY3_9PROT</name>
<keyword evidence="9" id="KW-1185">Reference proteome</keyword>
<dbReference type="InterPro" id="IPR003494">
    <property type="entry name" value="SHS2_FtsA"/>
</dbReference>
<dbReference type="CDD" id="cd24048">
    <property type="entry name" value="ASKHA_NBD_FtsA"/>
    <property type="match status" value="1"/>
</dbReference>
<dbReference type="GO" id="GO:0043093">
    <property type="term" value="P:FtsZ-dependent cytokinesis"/>
    <property type="evidence" value="ECO:0007669"/>
    <property type="project" value="UniProtKB-UniRule"/>
</dbReference>
<dbReference type="Gene3D" id="3.30.420.40">
    <property type="match status" value="1"/>
</dbReference>
<dbReference type="PIRSF" id="PIRSF003101">
    <property type="entry name" value="FtsA"/>
    <property type="match status" value="1"/>
</dbReference>
<dbReference type="GO" id="GO:0009898">
    <property type="term" value="C:cytoplasmic side of plasma membrane"/>
    <property type="evidence" value="ECO:0007669"/>
    <property type="project" value="UniProtKB-UniRule"/>
</dbReference>
<dbReference type="InterPro" id="IPR050696">
    <property type="entry name" value="FtsA/MreB"/>
</dbReference>